<organism evidence="11 12">
    <name type="scientific">Rhodococcoides fascians</name>
    <name type="common">Rhodococcus fascians</name>
    <dbReference type="NCBI Taxonomy" id="1828"/>
    <lineage>
        <taxon>Bacteria</taxon>
        <taxon>Bacillati</taxon>
        <taxon>Actinomycetota</taxon>
        <taxon>Actinomycetes</taxon>
        <taxon>Mycobacteriales</taxon>
        <taxon>Nocardiaceae</taxon>
        <taxon>Rhodococcoides</taxon>
    </lineage>
</organism>
<dbReference type="PROSITE" id="PS00217">
    <property type="entry name" value="SUGAR_TRANSPORT_2"/>
    <property type="match status" value="1"/>
</dbReference>
<dbReference type="EMBL" id="CP015220">
    <property type="protein sequence ID" value="AMY23941.1"/>
    <property type="molecule type" value="Genomic_DNA"/>
</dbReference>
<dbReference type="AlphaFoldDB" id="A0A143QLY4"/>
<evidence type="ECO:0000256" key="1">
    <source>
        <dbReference type="ARBA" id="ARBA00004651"/>
    </source>
</evidence>
<evidence type="ECO:0000256" key="6">
    <source>
        <dbReference type="ARBA" id="ARBA00022847"/>
    </source>
</evidence>
<protein>
    <submittedName>
        <fullName evidence="11">Alpha-ketoglutarate permease</fullName>
    </submittedName>
</protein>
<feature type="transmembrane region" description="Helical" evidence="9">
    <location>
        <begin position="67"/>
        <end position="86"/>
    </location>
</feature>
<sequence length="452" mass="47537">MFGYLQLVNRTEPERRAAGPGRRAQMRVVLAGSVPNLVQWFNLYLYATFAPYFRTEFFDPASTNSLVYVYGLFALTFVVRPLGSWMFGRLADVRGRQFALVAAVTLMSAGSVALASTPTVHAIGAWAAVILAVVSIVQGIATGGEYAAATVLLSESGTRGHRGFFASFQAATIVGGLVLAQTCLLVLLASTDRAAISDWGFRLAFAAGGVAGLASLWWARGLDREPSVPKAQRAEQESTMRALFRDHRRPLVWVFLLTVGGSAAFYTYTVTVPSIVRETFFAADGASGELTATGLVLAAFVLLMVLQPVGGALSDRVGRKPLLVAFGALGIPATGALVLASTRVTSVPAVFVVLVSAFSILTCYLSVNGIAKAEVFPAHIRALGVGFGYAVANSLFGGTAPLIYHATSSHGSADFIAYMTVLVSVTLGAALWMRGGAATALDANSPLRSPNP</sequence>
<dbReference type="Proteomes" id="UP000076038">
    <property type="component" value="Chromosome"/>
</dbReference>
<evidence type="ECO:0000256" key="4">
    <source>
        <dbReference type="ARBA" id="ARBA00022475"/>
    </source>
</evidence>
<dbReference type="PROSITE" id="PS00216">
    <property type="entry name" value="SUGAR_TRANSPORT_1"/>
    <property type="match status" value="1"/>
</dbReference>
<feature type="transmembrane region" description="Helical" evidence="9">
    <location>
        <begin position="250"/>
        <end position="270"/>
    </location>
</feature>
<evidence type="ECO:0000256" key="2">
    <source>
        <dbReference type="ARBA" id="ARBA00008240"/>
    </source>
</evidence>
<feature type="transmembrane region" description="Helical" evidence="9">
    <location>
        <begin position="123"/>
        <end position="143"/>
    </location>
</feature>
<dbReference type="InterPro" id="IPR011701">
    <property type="entry name" value="MFS"/>
</dbReference>
<evidence type="ECO:0000256" key="5">
    <source>
        <dbReference type="ARBA" id="ARBA00022692"/>
    </source>
</evidence>
<dbReference type="InterPro" id="IPR051084">
    <property type="entry name" value="H+-coupled_symporters"/>
</dbReference>
<feature type="transmembrane region" description="Helical" evidence="9">
    <location>
        <begin position="415"/>
        <end position="433"/>
    </location>
</feature>
<dbReference type="SUPFAM" id="SSF103473">
    <property type="entry name" value="MFS general substrate transporter"/>
    <property type="match status" value="1"/>
</dbReference>
<evidence type="ECO:0000259" key="10">
    <source>
        <dbReference type="PROSITE" id="PS50850"/>
    </source>
</evidence>
<keyword evidence="3" id="KW-0813">Transport</keyword>
<dbReference type="Gene3D" id="1.20.1250.20">
    <property type="entry name" value="MFS general substrate transporter like domains"/>
    <property type="match status" value="1"/>
</dbReference>
<dbReference type="PATRIC" id="fig|1653479.3.peg.2675"/>
<evidence type="ECO:0000256" key="7">
    <source>
        <dbReference type="ARBA" id="ARBA00022989"/>
    </source>
</evidence>
<proteinExistence type="inferred from homology"/>
<dbReference type="InterPro" id="IPR020846">
    <property type="entry name" value="MFS_dom"/>
</dbReference>
<dbReference type="GO" id="GO:0015293">
    <property type="term" value="F:symporter activity"/>
    <property type="evidence" value="ECO:0007669"/>
    <property type="project" value="UniProtKB-KW"/>
</dbReference>
<gene>
    <name evidence="11" type="primary">kgtP_1</name>
    <name evidence="11" type="ORF">A3Q41_02646</name>
</gene>
<feature type="transmembrane region" description="Helical" evidence="9">
    <location>
        <begin position="164"/>
        <end position="187"/>
    </location>
</feature>
<feature type="transmembrane region" description="Helical" evidence="9">
    <location>
        <begin position="199"/>
        <end position="219"/>
    </location>
</feature>
<feature type="transmembrane region" description="Helical" evidence="9">
    <location>
        <begin position="382"/>
        <end position="403"/>
    </location>
</feature>
<accession>A0A143QLY4</accession>
<feature type="transmembrane region" description="Helical" evidence="9">
    <location>
        <begin position="290"/>
        <end position="310"/>
    </location>
</feature>
<dbReference type="KEGG" id="rhs:A3Q41_02646"/>
<keyword evidence="6" id="KW-0769">Symport</keyword>
<evidence type="ECO:0000256" key="3">
    <source>
        <dbReference type="ARBA" id="ARBA00022448"/>
    </source>
</evidence>
<feature type="transmembrane region" description="Helical" evidence="9">
    <location>
        <begin position="28"/>
        <end position="47"/>
    </location>
</feature>
<dbReference type="InterPro" id="IPR005829">
    <property type="entry name" value="Sugar_transporter_CS"/>
</dbReference>
<reference evidence="12" key="2">
    <citation type="submission" date="2016-04" db="EMBL/GenBank/DDBJ databases">
        <title>Complete Genome and Plasmid Sequences for Rhodococcus fascians D188 and Draft Sequences for Rhodococcus spp. Isolates PBTS 1 and PBTS 2.</title>
        <authorList>
            <person name="Stamer R."/>
            <person name="Vereecke D."/>
            <person name="Zhang Y."/>
            <person name="Schilkey F."/>
            <person name="Devitt N."/>
            <person name="Randall J."/>
        </authorList>
    </citation>
    <scope>NUCLEOTIDE SEQUENCE [LARGE SCALE GENOMIC DNA]</scope>
    <source>
        <strain evidence="12">PBTS2</strain>
    </source>
</reference>
<keyword evidence="4" id="KW-1003">Cell membrane</keyword>
<reference evidence="11 12" key="1">
    <citation type="journal article" date="2016" name="Genome Announc.">
        <title>Complete Genome and Plasmid Sequences for Rhodococcus fascians D188 and Draft Sequences for Rhodococcus Isolates PBTS 1 and PBTS 2.</title>
        <authorList>
            <person name="Stamler R.A."/>
            <person name="Vereecke D."/>
            <person name="Zhang Y."/>
            <person name="Schilkey F."/>
            <person name="Devitt N."/>
            <person name="Randall J.J."/>
        </authorList>
    </citation>
    <scope>NUCLEOTIDE SEQUENCE [LARGE SCALE GENOMIC DNA]</scope>
    <source>
        <strain evidence="11 12">PBTS2</strain>
    </source>
</reference>
<evidence type="ECO:0000313" key="12">
    <source>
        <dbReference type="Proteomes" id="UP000076038"/>
    </source>
</evidence>
<comment type="similarity">
    <text evidence="2">Belongs to the major facilitator superfamily. Metabolite:H+ Symporter (MHS) family (TC 2.A.1.6) family.</text>
</comment>
<dbReference type="PROSITE" id="PS50850">
    <property type="entry name" value="MFS"/>
    <property type="match status" value="1"/>
</dbReference>
<name>A0A143QLY4_RHOFA</name>
<evidence type="ECO:0000256" key="9">
    <source>
        <dbReference type="SAM" id="Phobius"/>
    </source>
</evidence>
<feature type="transmembrane region" description="Helical" evidence="9">
    <location>
        <begin position="322"/>
        <end position="341"/>
    </location>
</feature>
<feature type="domain" description="Major facilitator superfamily (MFS) profile" evidence="10">
    <location>
        <begin position="28"/>
        <end position="437"/>
    </location>
</feature>
<evidence type="ECO:0000313" key="11">
    <source>
        <dbReference type="EMBL" id="AMY23941.1"/>
    </source>
</evidence>
<dbReference type="GO" id="GO:0005886">
    <property type="term" value="C:plasma membrane"/>
    <property type="evidence" value="ECO:0007669"/>
    <property type="project" value="UniProtKB-SubCell"/>
</dbReference>
<comment type="subcellular location">
    <subcellularLocation>
        <location evidence="1">Cell membrane</location>
        <topology evidence="1">Multi-pass membrane protein</topology>
    </subcellularLocation>
</comment>
<feature type="transmembrane region" description="Helical" evidence="9">
    <location>
        <begin position="98"/>
        <end position="117"/>
    </location>
</feature>
<keyword evidence="7 9" id="KW-1133">Transmembrane helix</keyword>
<dbReference type="Pfam" id="PF07690">
    <property type="entry name" value="MFS_1"/>
    <property type="match status" value="1"/>
</dbReference>
<keyword evidence="12" id="KW-1185">Reference proteome</keyword>
<dbReference type="InterPro" id="IPR036259">
    <property type="entry name" value="MFS_trans_sf"/>
</dbReference>
<dbReference type="PANTHER" id="PTHR43528:SF1">
    <property type="entry name" value="ALPHA-KETOGLUTARATE PERMEASE"/>
    <property type="match status" value="1"/>
</dbReference>
<keyword evidence="5 9" id="KW-0812">Transmembrane</keyword>
<keyword evidence="8 9" id="KW-0472">Membrane</keyword>
<dbReference type="PANTHER" id="PTHR43528">
    <property type="entry name" value="ALPHA-KETOGLUTARATE PERMEASE"/>
    <property type="match status" value="1"/>
</dbReference>
<evidence type="ECO:0000256" key="8">
    <source>
        <dbReference type="ARBA" id="ARBA00023136"/>
    </source>
</evidence>
<feature type="transmembrane region" description="Helical" evidence="9">
    <location>
        <begin position="347"/>
        <end position="370"/>
    </location>
</feature>